<feature type="domain" description="IC97/Casc1 N-terminal" evidence="4">
    <location>
        <begin position="32"/>
        <end position="103"/>
    </location>
</feature>
<protein>
    <submittedName>
        <fullName evidence="7">Uncharacterized protein LOC108043359 isoform X3</fullName>
    </submittedName>
</protein>
<dbReference type="RefSeq" id="XP_016977520.1">
    <property type="nucleotide sequence ID" value="XM_017122031.1"/>
</dbReference>
<evidence type="ECO:0000313" key="6">
    <source>
        <dbReference type="Proteomes" id="UP001652680"/>
    </source>
</evidence>
<reference evidence="5" key="3">
    <citation type="submission" date="2025-05" db="UniProtKB">
        <authorList>
            <consortium name="EnsemblMetazoa"/>
        </authorList>
    </citation>
    <scope>IDENTIFICATION</scope>
</reference>
<feature type="domain" description="CASC1 C-terminal" evidence="3">
    <location>
        <begin position="814"/>
        <end position="1035"/>
    </location>
</feature>
<sequence>MVKRKTMVAHKSTVDLLSEDEWMARRNTYMQRLSDLRISIAFIDEAIEEYKELQKKQLQDEKWKSYMACDGQPNPNRPAEIRQFVYQLKFLEQESYNEDINWVLSVDERSILSHAPDRSDMTRRNLEKSRPNIGQLYDDNVQRVLETIGRVERVLRNDDELLRLPTFQVLELDKMPSELHSDIETFFDKLTYRVICAPEAYMTTKGSILSYYCYNCSNFNFQIWGLQDVPIRFNYMKLPIICSDLDCVGVTLQLPLSVLCDNLTLRCVQTFFDPFSQLSKSYELNMDGSIVSPNCGLVDIADSLMTEWMTQMDIQEDIMTKMNTEMEIYNAAMAAIAQAISQKKKKPDKKGAGKPIPKPPKMPQELLAGTFPDPYKLFLEQDKKDCSDFFNEYFHPDHLSLLPFEVNLRRFIIMGGVISLVFVRGAKHITFDKFNITLHEDGRVLRRKLDELDLSSESKSRLSKFNIPQMKNDTDQEEDSECHLHLEPDELPFYFLTFQVPNHLCLWGEPMVCQFVVEEIEEEEKEEEIVFERLEKKQNKVRKVIRKKSDSLNKKTASAKSVIAAEVNPEEIDKPKYHQPALETSVNIYRPTALSMVRQSVLESEVVHQSLVKSYEQQTEPVSTRRLNFLKQHCLPRIISSFKFPREFIDDELEEQAMKKGPFTQIYRRRLTGSLTNEPTGHHPFNYEDQSFPERIYPRFPLVSPLKPEMDSTKDDATMYGFIQQLDDIKDKYLEAPKKIEQQATATVRMSRRIFHELPISNRPGRRSSYMRRSTRLLELDDNPMEREFEASEPSDTLGKIRKESIVRKIEPIKVFHWTTKFILESQFDRESKVLTVKTDRLGKFGFAYHRYTHFPFRHWELEKNVDNQDEIIFTLDTYLVRVVFFISKDGIRCHAVDIPKEYIAKPFKYIDIKDPVSDFVELRKRLQDMNLNVFAELDACFYIDQGYFSQKHLAAELHIYDAIAVHAKLMEFSHSQWNRLASNRDLVLCLRNPKDVHDGAEVTVRVTPENSTFVEVTELCTENLNAIRLNYRNTWRNIGTYSDLHQLINSMYPHATDMRNRDANQMYYLRQLLQEIRPLSFS</sequence>
<evidence type="ECO:0000313" key="5">
    <source>
        <dbReference type="EnsemblMetazoa" id="XP_016977520.1"/>
    </source>
</evidence>
<evidence type="ECO:0000313" key="7">
    <source>
        <dbReference type="RefSeq" id="XP_016977520.1"/>
    </source>
</evidence>
<feature type="region of interest" description="Disordered" evidence="2">
    <location>
        <begin position="342"/>
        <end position="364"/>
    </location>
</feature>
<evidence type="ECO:0000256" key="1">
    <source>
        <dbReference type="ARBA" id="ARBA00024332"/>
    </source>
</evidence>
<dbReference type="InterPro" id="IPR022110">
    <property type="entry name" value="CASC1_C"/>
</dbReference>
<dbReference type="OrthoDB" id="7737418at2759"/>
<dbReference type="AlphaFoldDB" id="A0A6P4EH69"/>
<evidence type="ECO:0000259" key="3">
    <source>
        <dbReference type="Pfam" id="PF12366"/>
    </source>
</evidence>
<dbReference type="Proteomes" id="UP001652680">
    <property type="component" value="Unassembled WGS sequence"/>
</dbReference>
<accession>A0A6P4EH69</accession>
<dbReference type="GO" id="GO:0048487">
    <property type="term" value="F:beta-tubulin binding"/>
    <property type="evidence" value="ECO:0007669"/>
    <property type="project" value="TreeGrafter"/>
</dbReference>
<name>A0A6P4EH69_DRORH</name>
<dbReference type="Pfam" id="PF15927">
    <property type="entry name" value="Casc1_N"/>
    <property type="match status" value="1"/>
</dbReference>
<comment type="similarity">
    <text evidence="1">Belongs to the DNAI7 family.</text>
</comment>
<reference evidence="7" key="2">
    <citation type="submission" date="2025-04" db="UniProtKB">
        <authorList>
            <consortium name="RefSeq"/>
        </authorList>
    </citation>
    <scope>IDENTIFICATION</scope>
</reference>
<dbReference type="InterPro" id="IPR031826">
    <property type="entry name" value="IC97/Casc1_N"/>
</dbReference>
<keyword evidence="6" id="KW-1185">Reference proteome</keyword>
<dbReference type="EnsemblMetazoa" id="XM_017122031.2">
    <property type="protein sequence ID" value="XP_016977520.1"/>
    <property type="gene ID" value="LOC108043359"/>
</dbReference>
<dbReference type="GeneID" id="108043359"/>
<organism evidence="7">
    <name type="scientific">Drosophila rhopaloa</name>
    <name type="common">Fruit fly</name>
    <dbReference type="NCBI Taxonomy" id="1041015"/>
    <lineage>
        <taxon>Eukaryota</taxon>
        <taxon>Metazoa</taxon>
        <taxon>Ecdysozoa</taxon>
        <taxon>Arthropoda</taxon>
        <taxon>Hexapoda</taxon>
        <taxon>Insecta</taxon>
        <taxon>Pterygota</taxon>
        <taxon>Neoptera</taxon>
        <taxon>Endopterygota</taxon>
        <taxon>Diptera</taxon>
        <taxon>Brachycera</taxon>
        <taxon>Muscomorpha</taxon>
        <taxon>Ephydroidea</taxon>
        <taxon>Drosophilidae</taxon>
        <taxon>Drosophila</taxon>
        <taxon>Sophophora</taxon>
    </lineage>
</organism>
<reference evidence="6" key="1">
    <citation type="journal article" date="2021" name="Elife">
        <title>Highly contiguous assemblies of 101 drosophilid genomes.</title>
        <authorList>
            <person name="Kim B.Y."/>
            <person name="Wang J.R."/>
            <person name="Miller D.E."/>
            <person name="Barmina O."/>
            <person name="Delaney E."/>
            <person name="Thompson A."/>
            <person name="Comeault A.A."/>
            <person name="Peede D."/>
            <person name="D'Agostino E.R."/>
            <person name="Pelaez J."/>
            <person name="Aguilar J.M."/>
            <person name="Haji D."/>
            <person name="Matsunaga T."/>
            <person name="Armstrong E.E."/>
            <person name="Zych M."/>
            <person name="Ogawa Y."/>
            <person name="Stamenkovic-Radak M."/>
            <person name="Jelic M."/>
            <person name="Veselinovic M.S."/>
            <person name="Tanaskovic M."/>
            <person name="Eric P."/>
            <person name="Gao J.J."/>
            <person name="Katoh T.K."/>
            <person name="Toda M.J."/>
            <person name="Watabe H."/>
            <person name="Watada M."/>
            <person name="Davis J.S."/>
            <person name="Moyle L.C."/>
            <person name="Manoli G."/>
            <person name="Bertolini E."/>
            <person name="Kostal V."/>
            <person name="Hawley R.S."/>
            <person name="Takahashi A."/>
            <person name="Jones C.D."/>
            <person name="Price D.K."/>
            <person name="Whiteman N."/>
            <person name="Kopp A."/>
            <person name="Matute D.R."/>
            <person name="Petrov D.A."/>
        </authorList>
    </citation>
    <scope>NUCLEOTIDE SEQUENCE [LARGE SCALE GENOMIC DNA]</scope>
</reference>
<proteinExistence type="inferred from homology"/>
<evidence type="ECO:0000256" key="2">
    <source>
        <dbReference type="SAM" id="MobiDB-lite"/>
    </source>
</evidence>
<dbReference type="PANTHER" id="PTHR20929">
    <property type="entry name" value="LUNG ADENOMA SUSCEPTIBILITY 1-RELATED"/>
    <property type="match status" value="1"/>
</dbReference>
<gene>
    <name evidence="7" type="primary">LOC108043359</name>
    <name evidence="5" type="synonym">108043359</name>
</gene>
<evidence type="ECO:0000259" key="4">
    <source>
        <dbReference type="Pfam" id="PF15927"/>
    </source>
</evidence>
<dbReference type="InterPro" id="IPR023247">
    <property type="entry name" value="IC97/Dnai7-like"/>
</dbReference>
<dbReference type="Pfam" id="PF12366">
    <property type="entry name" value="Casc1_C"/>
    <property type="match status" value="1"/>
</dbReference>
<dbReference type="PANTHER" id="PTHR20929:SF11">
    <property type="entry name" value="DYNEIN AXONEMAL INTERMEDIATE CHAIN 7"/>
    <property type="match status" value="1"/>
</dbReference>
<dbReference type="GO" id="GO:0008017">
    <property type="term" value="F:microtubule binding"/>
    <property type="evidence" value="ECO:0007669"/>
    <property type="project" value="TreeGrafter"/>
</dbReference>